<evidence type="ECO:0000313" key="4">
    <source>
        <dbReference type="EMBL" id="OXA94179.1"/>
    </source>
</evidence>
<reference evidence="4 6" key="2">
    <citation type="submission" date="2016-11" db="EMBL/GenBank/DDBJ databases">
        <title>Whole genomes of Flavobacteriaceae.</title>
        <authorList>
            <person name="Stine C."/>
            <person name="Li C."/>
            <person name="Tadesse D."/>
        </authorList>
    </citation>
    <scope>NUCLEOTIDE SEQUENCE [LARGE SCALE GENOMIC DNA]</scope>
    <source>
        <strain evidence="4 6">ATCC 29551</strain>
    </source>
</reference>
<dbReference type="eggNOG" id="COG2197">
    <property type="taxonomic scope" value="Bacteria"/>
</dbReference>
<dbReference type="RefSeq" id="WP_035625302.1">
    <property type="nucleotide sequence ID" value="NZ_JBEWQG010000020.1"/>
</dbReference>
<dbReference type="InterPro" id="IPR019734">
    <property type="entry name" value="TPR_rpt"/>
</dbReference>
<keyword evidence="2" id="KW-1133">Transmembrane helix</keyword>
<dbReference type="AlphaFoldDB" id="A0A086A938"/>
<dbReference type="InterPro" id="IPR011990">
    <property type="entry name" value="TPR-like_helical_dom_sf"/>
</dbReference>
<dbReference type="InterPro" id="IPR016032">
    <property type="entry name" value="Sig_transdc_resp-reg_C-effctor"/>
</dbReference>
<reference evidence="3 5" key="1">
    <citation type="submission" date="2014-07" db="EMBL/GenBank/DDBJ databases">
        <title>Genome of Flavobacterium hydatis DSM 2063.</title>
        <authorList>
            <person name="Pipes S.E."/>
            <person name="Stropko S.J."/>
            <person name="Newman J.D."/>
        </authorList>
    </citation>
    <scope>NUCLEOTIDE SEQUENCE [LARGE SCALE GENOMIC DNA]</scope>
    <source>
        <strain evidence="3 5">DSM 2063</strain>
    </source>
</reference>
<evidence type="ECO:0000313" key="5">
    <source>
        <dbReference type="Proteomes" id="UP000028712"/>
    </source>
</evidence>
<dbReference type="EMBL" id="JPRM01000029">
    <property type="protein sequence ID" value="KFF13202.1"/>
    <property type="molecule type" value="Genomic_DNA"/>
</dbReference>
<dbReference type="EMBL" id="MUGY01000010">
    <property type="protein sequence ID" value="OXA94179.1"/>
    <property type="molecule type" value="Genomic_DNA"/>
</dbReference>
<dbReference type="Proteomes" id="UP000198424">
    <property type="component" value="Unassembled WGS sequence"/>
</dbReference>
<keyword evidence="2" id="KW-0472">Membrane</keyword>
<protein>
    <submittedName>
        <fullName evidence="3">Uncharacterized protein</fullName>
    </submittedName>
</protein>
<gene>
    <name evidence="4" type="ORF">B0A62_11000</name>
    <name evidence="3" type="ORF">IW20_18065</name>
</gene>
<dbReference type="SUPFAM" id="SSF46894">
    <property type="entry name" value="C-terminal effector domain of the bipartite response regulators"/>
    <property type="match status" value="1"/>
</dbReference>
<proteinExistence type="predicted"/>
<evidence type="ECO:0000256" key="2">
    <source>
        <dbReference type="SAM" id="Phobius"/>
    </source>
</evidence>
<keyword evidence="2" id="KW-0812">Transmembrane</keyword>
<dbReference type="SUPFAM" id="SSF48452">
    <property type="entry name" value="TPR-like"/>
    <property type="match status" value="1"/>
</dbReference>
<name>A0A086A938_FLAHY</name>
<dbReference type="GO" id="GO:0003677">
    <property type="term" value="F:DNA binding"/>
    <property type="evidence" value="ECO:0007669"/>
    <property type="project" value="InterPro"/>
</dbReference>
<keyword evidence="1" id="KW-0175">Coiled coil</keyword>
<dbReference type="Proteomes" id="UP000028712">
    <property type="component" value="Unassembled WGS sequence"/>
</dbReference>
<evidence type="ECO:0000313" key="6">
    <source>
        <dbReference type="Proteomes" id="UP000198424"/>
    </source>
</evidence>
<dbReference type="STRING" id="991.IW20_18065"/>
<sequence length="578" mass="67332">MAHIIKKTGILFAVFIFAFFTKSYSQTLSVPSQDSRENIERIILQETDFQKDSVQLKKFLAPLSQSSNKKYNILYDALLANGYSSFYDKINSKSDAYYLLSIQKAKDINDPALVVWTQMNYSKYLYYYREIDKLIPTLLKTIEATEGINPNKMIFPGETFKIFGWIMTTIDDEDLAVKFLKKSLHYTKTNSPEYASVLNAIGVYYFKEKNFSTAMYYFDKTIAVSLPIGDNIRYAKALGDKALIYDIKGDYKTALQLLQEDIDYSEKYKDEKNTMYASTLMAKILLKQQDTARANTLLQKAEKIALSKPYYISSLKDIIELKLNILNGKNPEKELLLRRELKNLEDLLLKKDGKTALTKANWFVQKAKYENKVKDTQLQYEQESKMNNVYILIVVLAILLSVAIFITLKKRLKNSNQEYHKKIVGYRTEKRNYEKKLNDANLDLDAHIKYLHNKNLQVSKLKLELENIKQSPSYYLEEEKGKLQELLDSHLMTDENWNAFKKEFKKEYSSFYDTLMTDFPELKDSNLKIVMLQKLRFSNSEIASLLGITLDAVKKSKQRLKKKLGEKHNLLFEIIDMP</sequence>
<evidence type="ECO:0000256" key="1">
    <source>
        <dbReference type="SAM" id="Coils"/>
    </source>
</evidence>
<comment type="caution">
    <text evidence="3">The sequence shown here is derived from an EMBL/GenBank/DDBJ whole genome shotgun (WGS) entry which is preliminary data.</text>
</comment>
<dbReference type="Gene3D" id="1.25.40.10">
    <property type="entry name" value="Tetratricopeptide repeat domain"/>
    <property type="match status" value="1"/>
</dbReference>
<dbReference type="GO" id="GO:0006355">
    <property type="term" value="P:regulation of DNA-templated transcription"/>
    <property type="evidence" value="ECO:0007669"/>
    <property type="project" value="InterPro"/>
</dbReference>
<feature type="transmembrane region" description="Helical" evidence="2">
    <location>
        <begin position="389"/>
        <end position="408"/>
    </location>
</feature>
<organism evidence="3 5">
    <name type="scientific">Flavobacterium hydatis</name>
    <name type="common">Cytophaga aquatilis</name>
    <dbReference type="NCBI Taxonomy" id="991"/>
    <lineage>
        <taxon>Bacteria</taxon>
        <taxon>Pseudomonadati</taxon>
        <taxon>Bacteroidota</taxon>
        <taxon>Flavobacteriia</taxon>
        <taxon>Flavobacteriales</taxon>
        <taxon>Flavobacteriaceae</taxon>
        <taxon>Flavobacterium</taxon>
    </lineage>
</organism>
<keyword evidence="6" id="KW-1185">Reference proteome</keyword>
<evidence type="ECO:0000313" key="3">
    <source>
        <dbReference type="EMBL" id="KFF13202.1"/>
    </source>
</evidence>
<dbReference type="SMART" id="SM00028">
    <property type="entry name" value="TPR"/>
    <property type="match status" value="2"/>
</dbReference>
<dbReference type="OrthoDB" id="1413523at2"/>
<accession>A0A086A938</accession>
<feature type="coiled-coil region" evidence="1">
    <location>
        <begin position="416"/>
        <end position="471"/>
    </location>
</feature>